<feature type="signal peptide" evidence="2">
    <location>
        <begin position="1"/>
        <end position="15"/>
    </location>
</feature>
<dbReference type="AlphaFoldDB" id="U3BBL0"/>
<evidence type="ECO:0000256" key="2">
    <source>
        <dbReference type="SAM" id="SignalP"/>
    </source>
</evidence>
<keyword evidence="2" id="KW-0732">Signal</keyword>
<dbReference type="GO" id="GO:0008237">
    <property type="term" value="F:metallopeptidase activity"/>
    <property type="evidence" value="ECO:0007669"/>
    <property type="project" value="InterPro"/>
</dbReference>
<dbReference type="Gene3D" id="3.40.390.10">
    <property type="entry name" value="Collagenase (Catalytic Domain)"/>
    <property type="match status" value="1"/>
</dbReference>
<dbReference type="SUPFAM" id="SSF55486">
    <property type="entry name" value="Metalloproteases ('zincins'), catalytic domain"/>
    <property type="match status" value="1"/>
</dbReference>
<sequence length="590" mass="62969">MLAFLFSLSSFSALASVTLSTKGEQKTLVLLVNFQENPNEKPLSLSDADSLVFGDVNNFYRESSYGQTWLTGQVSGWYTLPVSNQTCDLNAVQEAADKMAAADGVPVADYERIIYLMTETTCGVAGSASMQGVPSRAYINNVFTATNIAHELGHNFGLHHSRALDCGEQTLSDHCTTYEYGDTYDVMGNPDIGYFNTFQKEQLGWLDGENASKTINVTQDGTYTITNYEDQSNKPVTIKVPRGIDPESGNMRWFYIEYRQSVGFDNFLDARSYRLYRGDVTDGIIIRTATDGDARSSNLLHFKTNSEFRNVFGRNDWFDPAMAVGDSYVDPVSGVTLSLISAANGSAEVSVVFDGANVSEPGNKVCTNNSPELSAVAMTDNAVLAGEAVSYLVTVTNRDTVDCVTSSFDVRASVPSGWQANNEALTLAPGETGQVMISVASSADAVANDYSIAVSATNSSASDSSTIATVPFTVVADDSTSSAPIAVNDNVVMSSKSAVTVDVLANDIVEETASVSVISFTQPSKGRLEMLSDGTLRYTPEKRFKASDSFSYTISDGKNSSTARVSVTLEASSGGDSSVGGPGNGKGNKK</sequence>
<dbReference type="Pfam" id="PF05548">
    <property type="entry name" value="Peptidase_M11"/>
    <property type="match status" value="1"/>
</dbReference>
<dbReference type="InterPro" id="IPR013783">
    <property type="entry name" value="Ig-like_fold"/>
</dbReference>
<dbReference type="InterPro" id="IPR018905">
    <property type="entry name" value="A-galactase_NEW3"/>
</dbReference>
<dbReference type="eggNOG" id="COG1361">
    <property type="taxonomic scope" value="Bacteria"/>
</dbReference>
<keyword evidence="5" id="KW-1185">Reference proteome</keyword>
<feature type="region of interest" description="Disordered" evidence="1">
    <location>
        <begin position="569"/>
        <end position="590"/>
    </location>
</feature>
<dbReference type="Pfam" id="PF10633">
    <property type="entry name" value="NPCBM_assoc"/>
    <property type="match status" value="1"/>
</dbReference>
<dbReference type="STRING" id="1219065.VPR01S_06_01970"/>
<evidence type="ECO:0000313" key="4">
    <source>
        <dbReference type="EMBL" id="GAD67179.1"/>
    </source>
</evidence>
<dbReference type="InterPro" id="IPR007110">
    <property type="entry name" value="Ig-like_dom"/>
</dbReference>
<dbReference type="Proteomes" id="UP000016570">
    <property type="component" value="Unassembled WGS sequence"/>
</dbReference>
<evidence type="ECO:0000313" key="5">
    <source>
        <dbReference type="Proteomes" id="UP000016570"/>
    </source>
</evidence>
<accession>U3BBL0</accession>
<reference evidence="4 5" key="1">
    <citation type="submission" date="2013-09" db="EMBL/GenBank/DDBJ databases">
        <title>Whole genome shotgun sequence of Vibrio proteolyticus NBRC 13287.</title>
        <authorList>
            <person name="Isaki S."/>
            <person name="Hosoyama A."/>
            <person name="Numata M."/>
            <person name="Hashimoto M."/>
            <person name="Hosoyama Y."/>
            <person name="Tsuchikane K."/>
            <person name="Noguchi M."/>
            <person name="Hirakata S."/>
            <person name="Ichikawa N."/>
            <person name="Ohji S."/>
            <person name="Yamazoe A."/>
            <person name="Fujita N."/>
        </authorList>
    </citation>
    <scope>NUCLEOTIDE SEQUENCE [LARGE SCALE GENOMIC DNA]</scope>
    <source>
        <strain evidence="4 5">NBRC 13287</strain>
    </source>
</reference>
<feature type="chain" id="PRO_5012700633" description="Ig-like domain-containing protein" evidence="2">
    <location>
        <begin position="16"/>
        <end position="590"/>
    </location>
</feature>
<evidence type="ECO:0000256" key="1">
    <source>
        <dbReference type="SAM" id="MobiDB-lite"/>
    </source>
</evidence>
<comment type="caution">
    <text evidence="4">The sequence shown here is derived from an EMBL/GenBank/DDBJ whole genome shotgun (WGS) entry which is preliminary data.</text>
</comment>
<protein>
    <recommendedName>
        <fullName evidence="3">Ig-like domain-containing protein</fullName>
    </recommendedName>
</protein>
<dbReference type="InterPro" id="IPR024079">
    <property type="entry name" value="MetalloPept_cat_dom_sf"/>
</dbReference>
<dbReference type="PROSITE" id="PS50835">
    <property type="entry name" value="IG_LIKE"/>
    <property type="match status" value="1"/>
</dbReference>
<dbReference type="Pfam" id="PF17963">
    <property type="entry name" value="Big_9"/>
    <property type="match status" value="1"/>
</dbReference>
<proteinExistence type="predicted"/>
<feature type="domain" description="Ig-like" evidence="3">
    <location>
        <begin position="371"/>
        <end position="468"/>
    </location>
</feature>
<dbReference type="EMBL" id="BATJ01000006">
    <property type="protein sequence ID" value="GAD67179.1"/>
    <property type="molecule type" value="Genomic_DNA"/>
</dbReference>
<dbReference type="Gene3D" id="2.60.40.10">
    <property type="entry name" value="Immunoglobulins"/>
    <property type="match status" value="1"/>
</dbReference>
<dbReference type="Gene3D" id="2.60.40.3440">
    <property type="match status" value="1"/>
</dbReference>
<feature type="compositionally biased region" description="Gly residues" evidence="1">
    <location>
        <begin position="577"/>
        <end position="590"/>
    </location>
</feature>
<name>U3BBL0_VIBPR</name>
<gene>
    <name evidence="4" type="ORF">VPR01S_06_01970</name>
</gene>
<organism evidence="4 5">
    <name type="scientific">Vibrio proteolyticus NBRC 13287</name>
    <dbReference type="NCBI Taxonomy" id="1219065"/>
    <lineage>
        <taxon>Bacteria</taxon>
        <taxon>Pseudomonadati</taxon>
        <taxon>Pseudomonadota</taxon>
        <taxon>Gammaproteobacteria</taxon>
        <taxon>Vibrionales</taxon>
        <taxon>Vibrionaceae</taxon>
        <taxon>Vibrio</taxon>
    </lineage>
</organism>
<dbReference type="InterPro" id="IPR008752">
    <property type="entry name" value="Peptidase_M11"/>
</dbReference>
<evidence type="ECO:0000259" key="3">
    <source>
        <dbReference type="PROSITE" id="PS50835"/>
    </source>
</evidence>